<dbReference type="PANTHER" id="PTHR11010:SF38">
    <property type="entry name" value="LYSOSOMAL PRO-X CARBOXYPEPTIDASE"/>
    <property type="match status" value="1"/>
</dbReference>
<evidence type="ECO:0000256" key="4">
    <source>
        <dbReference type="ARBA" id="ARBA00022801"/>
    </source>
</evidence>
<evidence type="ECO:0000256" key="3">
    <source>
        <dbReference type="ARBA" id="ARBA00022729"/>
    </source>
</evidence>
<sequence>MEKFPIVIYSFLDIQPPPPSALWVDLPLDHFSPNSTTYKNRYYVEDSSYFPGGPVILVGLGNLGLNDTLIPLINDVEASPTGPFATLAMNLNGHEHRYYGKSYPRKWPKNNDPSELGDALGEYYKYLTVEQALEDIVVFSKNFTYGYPGQSDQALSSATSDINPSTPGRNFTTVIPAAGAVPPMDDSDENIDIAMARKLFSNALTSWLPAYTPLSPLPTSAVAATTGSSNMTVVATSPSAILNSAAASAPITFSTVTTTVSAPGTSITPSY</sequence>
<keyword evidence="7" id="KW-1185">Reference proteome</keyword>
<dbReference type="EMBL" id="JAAMPI010002096">
    <property type="protein sequence ID" value="KAF4618414.1"/>
    <property type="molecule type" value="Genomic_DNA"/>
</dbReference>
<dbReference type="GO" id="GO:0070008">
    <property type="term" value="F:serine-type exopeptidase activity"/>
    <property type="evidence" value="ECO:0007669"/>
    <property type="project" value="InterPro"/>
</dbReference>
<proteinExistence type="inferred from homology"/>
<dbReference type="Pfam" id="PF05577">
    <property type="entry name" value="Peptidase_S28"/>
    <property type="match status" value="1"/>
</dbReference>
<dbReference type="AlphaFoldDB" id="A0A8H4QX06"/>
<comment type="caution">
    <text evidence="6">The sequence shown here is derived from an EMBL/GenBank/DDBJ whole genome shotgun (WGS) entry which is preliminary data.</text>
</comment>
<keyword evidence="2" id="KW-0645">Protease</keyword>
<evidence type="ECO:0000313" key="7">
    <source>
        <dbReference type="Proteomes" id="UP000566819"/>
    </source>
</evidence>
<dbReference type="GO" id="GO:0006508">
    <property type="term" value="P:proteolysis"/>
    <property type="evidence" value="ECO:0007669"/>
    <property type="project" value="UniProtKB-KW"/>
</dbReference>
<dbReference type="InterPro" id="IPR008758">
    <property type="entry name" value="Peptidase_S28"/>
</dbReference>
<protein>
    <submittedName>
        <fullName evidence="6">Uncharacterized protein</fullName>
    </submittedName>
</protein>
<evidence type="ECO:0000256" key="5">
    <source>
        <dbReference type="ARBA" id="ARBA00023180"/>
    </source>
</evidence>
<keyword evidence="3" id="KW-0732">Signal</keyword>
<dbReference type="GO" id="GO:0008239">
    <property type="term" value="F:dipeptidyl-peptidase activity"/>
    <property type="evidence" value="ECO:0007669"/>
    <property type="project" value="TreeGrafter"/>
</dbReference>
<accession>A0A8H4QX06</accession>
<dbReference type="Gene3D" id="3.40.50.1820">
    <property type="entry name" value="alpha/beta hydrolase"/>
    <property type="match status" value="1"/>
</dbReference>
<evidence type="ECO:0000256" key="2">
    <source>
        <dbReference type="ARBA" id="ARBA00022670"/>
    </source>
</evidence>
<reference evidence="6 7" key="1">
    <citation type="submission" date="2020-03" db="EMBL/GenBank/DDBJ databases">
        <title>Draft Genome Sequence of Cudoniella acicularis.</title>
        <authorList>
            <person name="Buettner E."/>
            <person name="Kellner H."/>
        </authorList>
    </citation>
    <scope>NUCLEOTIDE SEQUENCE [LARGE SCALE GENOMIC DNA]</scope>
    <source>
        <strain evidence="6 7">DSM 108380</strain>
    </source>
</reference>
<dbReference type="OrthoDB" id="1735038at2759"/>
<comment type="similarity">
    <text evidence="1">Belongs to the peptidase S28 family.</text>
</comment>
<dbReference type="PANTHER" id="PTHR11010">
    <property type="entry name" value="PROTEASE S28 PRO-X CARBOXYPEPTIDASE-RELATED"/>
    <property type="match status" value="1"/>
</dbReference>
<evidence type="ECO:0000256" key="1">
    <source>
        <dbReference type="ARBA" id="ARBA00011079"/>
    </source>
</evidence>
<evidence type="ECO:0000313" key="6">
    <source>
        <dbReference type="EMBL" id="KAF4618414.1"/>
    </source>
</evidence>
<keyword evidence="5" id="KW-0325">Glycoprotein</keyword>
<name>A0A8H4QX06_9HELO</name>
<dbReference type="Proteomes" id="UP000566819">
    <property type="component" value="Unassembled WGS sequence"/>
</dbReference>
<gene>
    <name evidence="6" type="ORF">G7Y89_g14888</name>
</gene>
<keyword evidence="4" id="KW-0378">Hydrolase</keyword>
<organism evidence="6 7">
    <name type="scientific">Cudoniella acicularis</name>
    <dbReference type="NCBI Taxonomy" id="354080"/>
    <lineage>
        <taxon>Eukaryota</taxon>
        <taxon>Fungi</taxon>
        <taxon>Dikarya</taxon>
        <taxon>Ascomycota</taxon>
        <taxon>Pezizomycotina</taxon>
        <taxon>Leotiomycetes</taxon>
        <taxon>Helotiales</taxon>
        <taxon>Tricladiaceae</taxon>
        <taxon>Cudoniella</taxon>
    </lineage>
</organism>
<dbReference type="InterPro" id="IPR029058">
    <property type="entry name" value="AB_hydrolase_fold"/>
</dbReference>